<feature type="compositionally biased region" description="Pro residues" evidence="1">
    <location>
        <begin position="151"/>
        <end position="173"/>
    </location>
</feature>
<sequence length="301" mass="31509">MGRHRRAGLAASTSSTSNEGSQGSRRKRRGAPMRTGLLGATGALALGAVAVASGMVPGVGSDFPFKDDEASTRVQADSAPELELQGPPLERDDDSPAGRDDKRSASPDPKASEDGDASEDKDGKEKKASDKASDKPSSSPSTSPRSTPSSTPSPSPSTPDRTTPPTPTRPPSAPDNHSPSEAEVLNLVNQERARAGCQPVTADTELASLARDHSGDMDERDYFSHTDPDGNTPWDRAAARGITNLGAENIARGQADARAVMDSWMNSPGHRANILNCDYKTLGVGAHEAPGGPWWTQAFGF</sequence>
<evidence type="ECO:0000259" key="3">
    <source>
        <dbReference type="Pfam" id="PF00188"/>
    </source>
</evidence>
<feature type="compositionally biased region" description="Low complexity" evidence="1">
    <location>
        <begin position="135"/>
        <end position="150"/>
    </location>
</feature>
<organism evidence="4 5">
    <name type="scientific">Streptomyces tardus</name>
    <dbReference type="NCBI Taxonomy" id="2780544"/>
    <lineage>
        <taxon>Bacteria</taxon>
        <taxon>Bacillati</taxon>
        <taxon>Actinomycetota</taxon>
        <taxon>Actinomycetes</taxon>
        <taxon>Kitasatosporales</taxon>
        <taxon>Streptomycetaceae</taxon>
        <taxon>Streptomyces</taxon>
    </lineage>
</organism>
<dbReference type="PANTHER" id="PTHR31157">
    <property type="entry name" value="SCP DOMAIN-CONTAINING PROTEIN"/>
    <property type="match status" value="1"/>
</dbReference>
<feature type="compositionally biased region" description="Basic and acidic residues" evidence="1">
    <location>
        <begin position="94"/>
        <end position="134"/>
    </location>
</feature>
<keyword evidence="2" id="KW-0812">Transmembrane</keyword>
<protein>
    <submittedName>
        <fullName evidence="4">CAP domain-containing protein</fullName>
    </submittedName>
</protein>
<evidence type="ECO:0000313" key="5">
    <source>
        <dbReference type="Proteomes" id="UP000694501"/>
    </source>
</evidence>
<feature type="transmembrane region" description="Helical" evidence="2">
    <location>
        <begin position="35"/>
        <end position="56"/>
    </location>
</feature>
<evidence type="ECO:0000256" key="2">
    <source>
        <dbReference type="SAM" id="Phobius"/>
    </source>
</evidence>
<name>A0A949JL40_9ACTN</name>
<evidence type="ECO:0000313" key="4">
    <source>
        <dbReference type="EMBL" id="MBU7596155.1"/>
    </source>
</evidence>
<dbReference type="AlphaFoldDB" id="A0A949JL40"/>
<reference evidence="4" key="1">
    <citation type="submission" date="2021-06" db="EMBL/GenBank/DDBJ databases">
        <title>Sequencing of actinobacteria type strains.</title>
        <authorList>
            <person name="Nguyen G.-S."/>
            <person name="Wentzel A."/>
        </authorList>
    </citation>
    <scope>NUCLEOTIDE SEQUENCE</scope>
    <source>
        <strain evidence="4">P38-E01</strain>
    </source>
</reference>
<dbReference type="Pfam" id="PF00188">
    <property type="entry name" value="CAP"/>
    <property type="match status" value="1"/>
</dbReference>
<evidence type="ECO:0000256" key="1">
    <source>
        <dbReference type="SAM" id="MobiDB-lite"/>
    </source>
</evidence>
<dbReference type="RefSeq" id="WP_211040116.1">
    <property type="nucleotide sequence ID" value="NZ_JAELVF020000001.1"/>
</dbReference>
<accession>A0A949JL40</accession>
<feature type="region of interest" description="Disordered" evidence="1">
    <location>
        <begin position="55"/>
        <end position="180"/>
    </location>
</feature>
<dbReference type="InterPro" id="IPR014044">
    <property type="entry name" value="CAP_dom"/>
</dbReference>
<keyword evidence="2" id="KW-0472">Membrane</keyword>
<feature type="region of interest" description="Disordered" evidence="1">
    <location>
        <begin position="1"/>
        <end position="36"/>
    </location>
</feature>
<dbReference type="Gene3D" id="3.40.33.10">
    <property type="entry name" value="CAP"/>
    <property type="match status" value="1"/>
</dbReference>
<dbReference type="EMBL" id="JAELVF020000001">
    <property type="protein sequence ID" value="MBU7596155.1"/>
    <property type="molecule type" value="Genomic_DNA"/>
</dbReference>
<keyword evidence="2" id="KW-1133">Transmembrane helix</keyword>
<dbReference type="PANTHER" id="PTHR31157:SF1">
    <property type="entry name" value="SCP DOMAIN-CONTAINING PROTEIN"/>
    <property type="match status" value="1"/>
</dbReference>
<proteinExistence type="predicted"/>
<comment type="caution">
    <text evidence="4">The sequence shown here is derived from an EMBL/GenBank/DDBJ whole genome shotgun (WGS) entry which is preliminary data.</text>
</comment>
<keyword evidence="5" id="KW-1185">Reference proteome</keyword>
<dbReference type="CDD" id="cd05379">
    <property type="entry name" value="CAP_bacterial"/>
    <property type="match status" value="1"/>
</dbReference>
<gene>
    <name evidence="4" type="ORF">JGS22_000515</name>
</gene>
<dbReference type="Proteomes" id="UP000694501">
    <property type="component" value="Unassembled WGS sequence"/>
</dbReference>
<dbReference type="InterPro" id="IPR035940">
    <property type="entry name" value="CAP_sf"/>
</dbReference>
<dbReference type="SUPFAM" id="SSF55797">
    <property type="entry name" value="PR-1-like"/>
    <property type="match status" value="1"/>
</dbReference>
<feature type="compositionally biased region" description="Polar residues" evidence="1">
    <location>
        <begin position="11"/>
        <end position="23"/>
    </location>
</feature>
<feature type="domain" description="SCP" evidence="3">
    <location>
        <begin position="185"/>
        <end position="299"/>
    </location>
</feature>